<dbReference type="GO" id="GO:0016491">
    <property type="term" value="F:oxidoreductase activity"/>
    <property type="evidence" value="ECO:0007669"/>
    <property type="project" value="UniProtKB-KW"/>
</dbReference>
<feature type="domain" description="FAD-binding PCMH-type" evidence="4">
    <location>
        <begin position="127"/>
        <end position="306"/>
    </location>
</feature>
<evidence type="ECO:0000256" key="1">
    <source>
        <dbReference type="ARBA" id="ARBA00005466"/>
    </source>
</evidence>
<keyword evidence="6" id="KW-1185">Reference proteome</keyword>
<dbReference type="InterPro" id="IPR016169">
    <property type="entry name" value="FAD-bd_PCMH_sub2"/>
</dbReference>
<comment type="similarity">
    <text evidence="1">Belongs to the oxygen-dependent FAD-linked oxidoreductase family.</text>
</comment>
<dbReference type="AlphaFoldDB" id="A0AAX6MY77"/>
<keyword evidence="3" id="KW-0732">Signal</keyword>
<organism evidence="5 6">
    <name type="scientific">Daldinia eschscholtzii</name>
    <dbReference type="NCBI Taxonomy" id="292717"/>
    <lineage>
        <taxon>Eukaryota</taxon>
        <taxon>Fungi</taxon>
        <taxon>Dikarya</taxon>
        <taxon>Ascomycota</taxon>
        <taxon>Pezizomycotina</taxon>
        <taxon>Sordariomycetes</taxon>
        <taxon>Xylariomycetidae</taxon>
        <taxon>Xylariales</taxon>
        <taxon>Hypoxylaceae</taxon>
        <taxon>Daldinia</taxon>
    </lineage>
</organism>
<sequence length="576" mass="61705">MAKSLASISVLLLPAISASANAAILKNDVFGAESPCRCFPGDARWPTIDTWDAFNASLGGKLISTIPIGAPCHHDTAAGYNSDQCRNLQDVWFLPETHLKSSSSTMAPFFTNNSCNPFSGPDATCSLGNYVTYAVEATDAADYEKVLEFSSTHNIRLVIRNTGHDYNGKSTGAGGLALWTHNLKSKELKQYNSTNYFGEALKFGAGVLGSEAFEFADSHGLVVVGGNQPTLGFAGGYIQGGGHGPLASKYGLAADQVLEWDIVLASGKTVTAAPESEYADLYWALCGGGGGTFGAVLSVTVKAYPSISFSTASLTFAAPENASDAIVDAYFEAVGSFNQLVPSINDAGAVAVWLVTAQAFLLSTVYAPGLDKKEVDTLLQPFLDELDTSKIQYQYASQEYTTFLETFRAQAPVNVSNINIGGRLIPRTLVEENNDALTAAIRNITYSGALFSGVSFNVSRHAPDSIAANPYLRDAIFDAVVATPFDYANWDTNLQSINAITNILLPQLEELTPNGGAYLSESDFQQPDWQTAFYGAHYDKLSQIKSKYDPEGLFYALGAVGSDKWTQRSDGRLCRE</sequence>
<keyword evidence="2" id="KW-0560">Oxidoreductase</keyword>
<dbReference type="Pfam" id="PF01565">
    <property type="entry name" value="FAD_binding_4"/>
    <property type="match status" value="1"/>
</dbReference>
<dbReference type="Proteomes" id="UP001369815">
    <property type="component" value="Unassembled WGS sequence"/>
</dbReference>
<evidence type="ECO:0000313" key="6">
    <source>
        <dbReference type="Proteomes" id="UP001369815"/>
    </source>
</evidence>
<accession>A0AAX6MY77</accession>
<dbReference type="PROSITE" id="PS51387">
    <property type="entry name" value="FAD_PCMH"/>
    <property type="match status" value="1"/>
</dbReference>
<dbReference type="Pfam" id="PF08031">
    <property type="entry name" value="BBE"/>
    <property type="match status" value="1"/>
</dbReference>
<evidence type="ECO:0000256" key="2">
    <source>
        <dbReference type="ARBA" id="ARBA00023002"/>
    </source>
</evidence>
<dbReference type="InterPro" id="IPR006094">
    <property type="entry name" value="Oxid_FAD_bind_N"/>
</dbReference>
<dbReference type="PANTHER" id="PTHR13878:SF91">
    <property type="entry name" value="FAD BINDING DOMAIN PROTEIN (AFU_ORTHOLOGUE AFUA_6G12070)-RELATED"/>
    <property type="match status" value="1"/>
</dbReference>
<feature type="signal peptide" evidence="3">
    <location>
        <begin position="1"/>
        <end position="22"/>
    </location>
</feature>
<dbReference type="InterPro" id="IPR016166">
    <property type="entry name" value="FAD-bd_PCMH"/>
</dbReference>
<evidence type="ECO:0000313" key="5">
    <source>
        <dbReference type="EMBL" id="KAK6957357.1"/>
    </source>
</evidence>
<dbReference type="InterPro" id="IPR036318">
    <property type="entry name" value="FAD-bd_PCMH-like_sf"/>
</dbReference>
<dbReference type="PANTHER" id="PTHR13878">
    <property type="entry name" value="GULONOLACTONE OXIDASE"/>
    <property type="match status" value="1"/>
</dbReference>
<dbReference type="InterPro" id="IPR012951">
    <property type="entry name" value="BBE"/>
</dbReference>
<proteinExistence type="inferred from homology"/>
<reference evidence="5 6" key="1">
    <citation type="journal article" date="2024" name="Front Chem Biol">
        <title>Unveiling the potential of Daldinia eschscholtzii MFLUCC 19-0629 through bioactivity and bioinformatics studies for enhanced sustainable agriculture production.</title>
        <authorList>
            <person name="Brooks S."/>
            <person name="Weaver J.A."/>
            <person name="Klomchit A."/>
            <person name="Alharthi S.A."/>
            <person name="Onlamun T."/>
            <person name="Nurani R."/>
            <person name="Vong T.K."/>
            <person name="Alberti F."/>
            <person name="Greco C."/>
        </authorList>
    </citation>
    <scope>NUCLEOTIDE SEQUENCE [LARGE SCALE GENOMIC DNA]</scope>
    <source>
        <strain evidence="5">MFLUCC 19-0629</strain>
    </source>
</reference>
<dbReference type="SUPFAM" id="SSF56176">
    <property type="entry name" value="FAD-binding/transporter-associated domain-like"/>
    <property type="match status" value="1"/>
</dbReference>
<gene>
    <name evidence="5" type="ORF">Daesc_000141</name>
</gene>
<dbReference type="InterPro" id="IPR050432">
    <property type="entry name" value="FAD-linked_Oxidoreductases_BP"/>
</dbReference>
<name>A0AAX6MY77_9PEZI</name>
<comment type="caution">
    <text evidence="5">The sequence shown here is derived from an EMBL/GenBank/DDBJ whole genome shotgun (WGS) entry which is preliminary data.</text>
</comment>
<evidence type="ECO:0000259" key="4">
    <source>
        <dbReference type="PROSITE" id="PS51387"/>
    </source>
</evidence>
<dbReference type="GO" id="GO:0071949">
    <property type="term" value="F:FAD binding"/>
    <property type="evidence" value="ECO:0007669"/>
    <property type="project" value="InterPro"/>
</dbReference>
<dbReference type="Gene3D" id="3.30.465.10">
    <property type="match status" value="2"/>
</dbReference>
<feature type="chain" id="PRO_5043814141" description="FAD-binding PCMH-type domain-containing protein" evidence="3">
    <location>
        <begin position="23"/>
        <end position="576"/>
    </location>
</feature>
<evidence type="ECO:0000256" key="3">
    <source>
        <dbReference type="SAM" id="SignalP"/>
    </source>
</evidence>
<dbReference type="EMBL" id="JBANMG010000001">
    <property type="protein sequence ID" value="KAK6957357.1"/>
    <property type="molecule type" value="Genomic_DNA"/>
</dbReference>
<protein>
    <recommendedName>
        <fullName evidence="4">FAD-binding PCMH-type domain-containing protein</fullName>
    </recommendedName>
</protein>